<accession>A0A2C9V2M1</accession>
<dbReference type="InterPro" id="IPR038005">
    <property type="entry name" value="RX-like_CC"/>
</dbReference>
<dbReference type="GO" id="GO:0006952">
    <property type="term" value="P:defense response"/>
    <property type="evidence" value="ECO:0007669"/>
    <property type="project" value="UniProtKB-KW"/>
</dbReference>
<sequence>MAEAVVSEAIQRIADLLIQEAVFLHGVQGEVDRLQDELKRMKCFLKDADRHHHEDERVRNWVAEIRDLAYDSEDVIDTFLLKVARGRGEGVRGFINKAFFMFTKASYLHRIGTQITYIRSKMEDINKSMQTYGIQLVEGEGTNYKRQQRYRRPDPHAEEEYVICLEAVISDLKARLMMEEEQVRVVSIVGMGGLGKTTLAKKIYNDVDVKQNFDFQSWIFISQQFSVKEVVVRILMDAASNEDKAKLLEDMKGGQPLKSKVGKMKEDEEFKCLLERMKEEDLIRRLHSTLIEKRYFVVLDDIWTTEAWDYLKPAFPNGKRGSKVLFTTRNTVVASHADPQSSVVEPPLLKDDEGWELLKRKTFPKDILIEDGCPPEFEKLGREMVKKCRGLPLAIVVLGGLLATKKSLKEWNSVHENIIAHFIKWEQRHQYGGVYGILGLSYDDLPFHLKPCFLYLSQFPEDWEFGKRELIRMWIAEGFILQPSIGGEEETMEDVGEEYLEELTSRCMVQVSERDHTGIGVKRCRVHDLIHIHTLPY</sequence>
<comment type="caution">
    <text evidence="7">The sequence shown here is derived from an EMBL/GenBank/DDBJ whole genome shotgun (WGS) entry which is preliminary data.</text>
</comment>
<reference evidence="8" key="1">
    <citation type="journal article" date="2016" name="Nat. Biotechnol.">
        <title>Sequencing wild and cultivated cassava and related species reveals extensive interspecific hybridization and genetic diversity.</title>
        <authorList>
            <person name="Bredeson J.V."/>
            <person name="Lyons J.B."/>
            <person name="Prochnik S.E."/>
            <person name="Wu G.A."/>
            <person name="Ha C.M."/>
            <person name="Edsinger-Gonzales E."/>
            <person name="Grimwood J."/>
            <person name="Schmutz J."/>
            <person name="Rabbi I.Y."/>
            <person name="Egesi C."/>
            <person name="Nauluvula P."/>
            <person name="Lebot V."/>
            <person name="Ndunguru J."/>
            <person name="Mkamilo G."/>
            <person name="Bart R.S."/>
            <person name="Setter T.L."/>
            <person name="Gleadow R.M."/>
            <person name="Kulakow P."/>
            <person name="Ferguson M.E."/>
            <person name="Rounsley S."/>
            <person name="Rokhsar D.S."/>
        </authorList>
    </citation>
    <scope>NUCLEOTIDE SEQUENCE [LARGE SCALE GENOMIC DNA]</scope>
    <source>
        <strain evidence="8">cv. AM560-2</strain>
    </source>
</reference>
<dbReference type="FunFam" id="1.10.10.10:FF:000322">
    <property type="entry name" value="Probable disease resistance protein At1g63360"/>
    <property type="match status" value="1"/>
</dbReference>
<feature type="domain" description="NB-ARC" evidence="4">
    <location>
        <begin position="167"/>
        <end position="366"/>
    </location>
</feature>
<dbReference type="CDD" id="cd14798">
    <property type="entry name" value="RX-CC_like"/>
    <property type="match status" value="1"/>
</dbReference>
<dbReference type="Gene3D" id="1.10.8.430">
    <property type="entry name" value="Helical domain of apoptotic protease-activating factors"/>
    <property type="match status" value="1"/>
</dbReference>
<feature type="domain" description="Disease resistance N-terminal" evidence="5">
    <location>
        <begin position="5"/>
        <end position="89"/>
    </location>
</feature>
<keyword evidence="2" id="KW-0547">Nucleotide-binding</keyword>
<keyword evidence="1" id="KW-0677">Repeat</keyword>
<dbReference type="Pfam" id="PF00931">
    <property type="entry name" value="NB-ARC"/>
    <property type="match status" value="1"/>
</dbReference>
<dbReference type="SUPFAM" id="SSF52540">
    <property type="entry name" value="P-loop containing nucleoside triphosphate hydrolases"/>
    <property type="match status" value="1"/>
</dbReference>
<keyword evidence="3" id="KW-0611">Plant defense</keyword>
<keyword evidence="8" id="KW-1185">Reference proteome</keyword>
<dbReference type="Gramene" id="Manes.10G023200.1.v8.1">
    <property type="protein sequence ID" value="Manes.10G023200.1.v8.1.CDS.1"/>
    <property type="gene ID" value="Manes.10G023200.v8.1"/>
</dbReference>
<feature type="domain" description="Disease resistance protein winged helix" evidence="6">
    <location>
        <begin position="459"/>
        <end position="531"/>
    </location>
</feature>
<dbReference type="InterPro" id="IPR041118">
    <property type="entry name" value="Rx_N"/>
</dbReference>
<protein>
    <recommendedName>
        <fullName evidence="9">Disease resistance protein At1g50180</fullName>
    </recommendedName>
</protein>
<proteinExistence type="predicted"/>
<name>A0A2C9V2M1_MANES</name>
<dbReference type="Gene3D" id="3.40.50.300">
    <property type="entry name" value="P-loop containing nucleotide triphosphate hydrolases"/>
    <property type="match status" value="1"/>
</dbReference>
<organism evidence="7 8">
    <name type="scientific">Manihot esculenta</name>
    <name type="common">Cassava</name>
    <name type="synonym">Jatropha manihot</name>
    <dbReference type="NCBI Taxonomy" id="3983"/>
    <lineage>
        <taxon>Eukaryota</taxon>
        <taxon>Viridiplantae</taxon>
        <taxon>Streptophyta</taxon>
        <taxon>Embryophyta</taxon>
        <taxon>Tracheophyta</taxon>
        <taxon>Spermatophyta</taxon>
        <taxon>Magnoliopsida</taxon>
        <taxon>eudicotyledons</taxon>
        <taxon>Gunneridae</taxon>
        <taxon>Pentapetalae</taxon>
        <taxon>rosids</taxon>
        <taxon>fabids</taxon>
        <taxon>Malpighiales</taxon>
        <taxon>Euphorbiaceae</taxon>
        <taxon>Crotonoideae</taxon>
        <taxon>Manihoteae</taxon>
        <taxon>Manihot</taxon>
    </lineage>
</organism>
<dbReference type="OrthoDB" id="3027644at2759"/>
<dbReference type="InterPro" id="IPR036388">
    <property type="entry name" value="WH-like_DNA-bd_sf"/>
</dbReference>
<evidence type="ECO:0000256" key="1">
    <source>
        <dbReference type="ARBA" id="ARBA00022737"/>
    </source>
</evidence>
<dbReference type="Gene3D" id="1.20.5.4130">
    <property type="match status" value="1"/>
</dbReference>
<dbReference type="FunFam" id="3.40.50.300:FF:001091">
    <property type="entry name" value="Probable disease resistance protein At1g61300"/>
    <property type="match status" value="1"/>
</dbReference>
<dbReference type="Pfam" id="PF23559">
    <property type="entry name" value="WHD_DRP"/>
    <property type="match status" value="1"/>
</dbReference>
<evidence type="ECO:0000256" key="3">
    <source>
        <dbReference type="ARBA" id="ARBA00022821"/>
    </source>
</evidence>
<dbReference type="Proteomes" id="UP000091857">
    <property type="component" value="Chromosome 10"/>
</dbReference>
<dbReference type="Gene3D" id="1.10.10.10">
    <property type="entry name" value="Winged helix-like DNA-binding domain superfamily/Winged helix DNA-binding domain"/>
    <property type="match status" value="1"/>
</dbReference>
<evidence type="ECO:0000259" key="6">
    <source>
        <dbReference type="Pfam" id="PF23559"/>
    </source>
</evidence>
<evidence type="ECO:0000259" key="4">
    <source>
        <dbReference type="Pfam" id="PF00931"/>
    </source>
</evidence>
<evidence type="ECO:0008006" key="9">
    <source>
        <dbReference type="Google" id="ProtNLM"/>
    </source>
</evidence>
<dbReference type="PANTHER" id="PTHR23155">
    <property type="entry name" value="DISEASE RESISTANCE PROTEIN RP"/>
    <property type="match status" value="1"/>
</dbReference>
<dbReference type="Pfam" id="PF18052">
    <property type="entry name" value="Rx_N"/>
    <property type="match status" value="1"/>
</dbReference>
<dbReference type="PRINTS" id="PR00364">
    <property type="entry name" value="DISEASERSIST"/>
</dbReference>
<gene>
    <name evidence="7" type="ORF">MANES_10G023200v8</name>
</gene>
<dbReference type="InterPro" id="IPR058922">
    <property type="entry name" value="WHD_DRP"/>
</dbReference>
<dbReference type="InterPro" id="IPR042197">
    <property type="entry name" value="Apaf_helical"/>
</dbReference>
<evidence type="ECO:0000256" key="2">
    <source>
        <dbReference type="ARBA" id="ARBA00022741"/>
    </source>
</evidence>
<dbReference type="InterPro" id="IPR002182">
    <property type="entry name" value="NB-ARC"/>
</dbReference>
<evidence type="ECO:0000259" key="5">
    <source>
        <dbReference type="Pfam" id="PF18052"/>
    </source>
</evidence>
<dbReference type="EMBL" id="CM004396">
    <property type="protein sequence ID" value="OAY38544.1"/>
    <property type="molecule type" value="Genomic_DNA"/>
</dbReference>
<dbReference type="PANTHER" id="PTHR23155:SF1185">
    <property type="entry name" value="DISEASE RESISTANCE RPP8-LIKE PROTEIN 3-RELATED"/>
    <property type="match status" value="1"/>
</dbReference>
<dbReference type="FunFam" id="1.10.8.430:FF:000003">
    <property type="entry name" value="Probable disease resistance protein At5g66910"/>
    <property type="match status" value="1"/>
</dbReference>
<dbReference type="AlphaFoldDB" id="A0A2C9V2M1"/>
<evidence type="ECO:0000313" key="7">
    <source>
        <dbReference type="EMBL" id="OAY38544.1"/>
    </source>
</evidence>
<dbReference type="InterPro" id="IPR027417">
    <property type="entry name" value="P-loop_NTPase"/>
</dbReference>
<dbReference type="GO" id="GO:0043531">
    <property type="term" value="F:ADP binding"/>
    <property type="evidence" value="ECO:0007669"/>
    <property type="project" value="InterPro"/>
</dbReference>
<evidence type="ECO:0000313" key="8">
    <source>
        <dbReference type="Proteomes" id="UP000091857"/>
    </source>
</evidence>
<dbReference type="InterPro" id="IPR044974">
    <property type="entry name" value="Disease_R_plants"/>
</dbReference>